<gene>
    <name evidence="2" type="ORF">DEJ51_08345</name>
</gene>
<name>A0A5P2DN93_STRVZ</name>
<reference evidence="2 3" key="1">
    <citation type="submission" date="2018-05" db="EMBL/GenBank/DDBJ databases">
        <title>Streptomyces venezuelae.</title>
        <authorList>
            <person name="Kim W."/>
            <person name="Lee N."/>
            <person name="Cho B.-K."/>
        </authorList>
    </citation>
    <scope>NUCLEOTIDE SEQUENCE [LARGE SCALE GENOMIC DNA]</scope>
    <source>
        <strain evidence="2 3">ATCC 21018</strain>
    </source>
</reference>
<dbReference type="Proteomes" id="UP000324101">
    <property type="component" value="Chromosome"/>
</dbReference>
<accession>A0A5P2DN93</accession>
<protein>
    <recommendedName>
        <fullName evidence="4">Secreted protein</fullName>
    </recommendedName>
</protein>
<dbReference type="AlphaFoldDB" id="A0A5P2DN93"/>
<dbReference type="OrthoDB" id="4221445at2"/>
<proteinExistence type="predicted"/>
<evidence type="ECO:0000256" key="1">
    <source>
        <dbReference type="SAM" id="SignalP"/>
    </source>
</evidence>
<feature type="chain" id="PRO_5024965992" description="Secreted protein" evidence="1">
    <location>
        <begin position="32"/>
        <end position="143"/>
    </location>
</feature>
<keyword evidence="1" id="KW-0732">Signal</keyword>
<dbReference type="EMBL" id="CP029189">
    <property type="protein sequence ID" value="QES54249.1"/>
    <property type="molecule type" value="Genomic_DNA"/>
</dbReference>
<sequence>MKQAHGRGKAAAFSTLAAALVLTLAAGTAQASPEGEIVGYPGPDGLIWVPEQTGSSGFVSGGLSSRLDTFITFGCAGGGSIEVAFHLDEHPDRDPAPFTVDCPGSDPARVTVPLGAGLRGGFGATVTASTPTTRWGATVTQPE</sequence>
<feature type="signal peptide" evidence="1">
    <location>
        <begin position="1"/>
        <end position="31"/>
    </location>
</feature>
<evidence type="ECO:0000313" key="2">
    <source>
        <dbReference type="EMBL" id="QES54249.1"/>
    </source>
</evidence>
<evidence type="ECO:0008006" key="4">
    <source>
        <dbReference type="Google" id="ProtNLM"/>
    </source>
</evidence>
<dbReference type="RefSeq" id="WP_150257023.1">
    <property type="nucleotide sequence ID" value="NZ_CP029189.1"/>
</dbReference>
<evidence type="ECO:0000313" key="3">
    <source>
        <dbReference type="Proteomes" id="UP000324101"/>
    </source>
</evidence>
<organism evidence="2 3">
    <name type="scientific">Streptomyces venezuelae</name>
    <dbReference type="NCBI Taxonomy" id="54571"/>
    <lineage>
        <taxon>Bacteria</taxon>
        <taxon>Bacillati</taxon>
        <taxon>Actinomycetota</taxon>
        <taxon>Actinomycetes</taxon>
        <taxon>Kitasatosporales</taxon>
        <taxon>Streptomycetaceae</taxon>
        <taxon>Streptomyces</taxon>
    </lineage>
</organism>